<dbReference type="InterPro" id="IPR050904">
    <property type="entry name" value="Adhesion/Biosynth-related"/>
</dbReference>
<dbReference type="PANTHER" id="PTHR10900:SF77">
    <property type="entry name" value="FI19380P1"/>
    <property type="match status" value="1"/>
</dbReference>
<dbReference type="InterPro" id="IPR000782">
    <property type="entry name" value="FAS1_domain"/>
</dbReference>
<reference evidence="2 3" key="1">
    <citation type="submission" date="2023-10" db="EMBL/GenBank/DDBJ databases">
        <authorList>
            <person name="Maclean D."/>
            <person name="Macfadyen A."/>
        </authorList>
    </citation>
    <scope>NUCLEOTIDE SEQUENCE [LARGE SCALE GENOMIC DNA]</scope>
</reference>
<evidence type="ECO:0000313" key="2">
    <source>
        <dbReference type="EMBL" id="CAK0751385.1"/>
    </source>
</evidence>
<organism evidence="2 3">
    <name type="scientific">Coccomyxa viridis</name>
    <dbReference type="NCBI Taxonomy" id="1274662"/>
    <lineage>
        <taxon>Eukaryota</taxon>
        <taxon>Viridiplantae</taxon>
        <taxon>Chlorophyta</taxon>
        <taxon>core chlorophytes</taxon>
        <taxon>Trebouxiophyceae</taxon>
        <taxon>Trebouxiophyceae incertae sedis</taxon>
        <taxon>Coccomyxaceae</taxon>
        <taxon>Coccomyxa</taxon>
    </lineage>
</organism>
<proteinExistence type="predicted"/>
<dbReference type="AlphaFoldDB" id="A0AAV1HV49"/>
<sequence length="242" mass="24910">MLSQFAGHAHPAIPRSAFSVTPLFGKLKTLEMARILLCIVAALCLGAASAERKLLQPGRLTVTQTAQGNPDLSTLVSALQKSGLAVGLNDPNFVGTVFAPTNAAFTALEANLGYTPAQLLADPILTPILKYHVVPDVAAQASSLTDNQTLTTMLPGQNLTVYVKGPGRIVITGVQNSANVTQPDIRADKAIIHVVDTVLLASKDSLNANAVDLSAPAPAPMPMPAAQLAAKPGAAPAKPMSG</sequence>
<dbReference type="InterPro" id="IPR036378">
    <property type="entry name" value="FAS1_dom_sf"/>
</dbReference>
<dbReference type="SMART" id="SM00554">
    <property type="entry name" value="FAS1"/>
    <property type="match status" value="1"/>
</dbReference>
<dbReference type="GO" id="GO:0005615">
    <property type="term" value="C:extracellular space"/>
    <property type="evidence" value="ECO:0007669"/>
    <property type="project" value="TreeGrafter"/>
</dbReference>
<evidence type="ECO:0000313" key="3">
    <source>
        <dbReference type="Proteomes" id="UP001314263"/>
    </source>
</evidence>
<feature type="domain" description="FAS1" evidence="1">
    <location>
        <begin position="59"/>
        <end position="199"/>
    </location>
</feature>
<name>A0AAV1HV49_9CHLO</name>
<protein>
    <recommendedName>
        <fullName evidence="1">FAS1 domain-containing protein</fullName>
    </recommendedName>
</protein>
<dbReference type="PROSITE" id="PS50213">
    <property type="entry name" value="FAS1"/>
    <property type="match status" value="1"/>
</dbReference>
<dbReference type="PANTHER" id="PTHR10900">
    <property type="entry name" value="PERIOSTIN-RELATED"/>
    <property type="match status" value="1"/>
</dbReference>
<dbReference type="SUPFAM" id="SSF82153">
    <property type="entry name" value="FAS1 domain"/>
    <property type="match status" value="1"/>
</dbReference>
<comment type="caution">
    <text evidence="2">The sequence shown here is derived from an EMBL/GenBank/DDBJ whole genome shotgun (WGS) entry which is preliminary data.</text>
</comment>
<dbReference type="Gene3D" id="2.30.180.10">
    <property type="entry name" value="FAS1 domain"/>
    <property type="match status" value="1"/>
</dbReference>
<dbReference type="Pfam" id="PF02469">
    <property type="entry name" value="Fasciclin"/>
    <property type="match status" value="1"/>
</dbReference>
<dbReference type="EMBL" id="CAUYUE010000003">
    <property type="protein sequence ID" value="CAK0751385.1"/>
    <property type="molecule type" value="Genomic_DNA"/>
</dbReference>
<evidence type="ECO:0000259" key="1">
    <source>
        <dbReference type="PROSITE" id="PS50213"/>
    </source>
</evidence>
<accession>A0AAV1HV49</accession>
<dbReference type="Proteomes" id="UP001314263">
    <property type="component" value="Unassembled WGS sequence"/>
</dbReference>
<gene>
    <name evidence="2" type="ORF">CVIRNUC_002064</name>
</gene>
<keyword evidence="3" id="KW-1185">Reference proteome</keyword>